<sequence>MTNQFHIYICVKKMNDYHQMNQKIGHGFFINRYELVVTTKNEKFVIFPNT</sequence>
<accession>A0A975BMG4</accession>
<reference evidence="1" key="1">
    <citation type="journal article" date="2021" name="Microb. Physiol.">
        <title>Proteogenomic Insights into the Physiology of Marine, Sulfate-Reducing, Filamentous Desulfonema limicola and Desulfonema magnum.</title>
        <authorList>
            <person name="Schnaars V."/>
            <person name="Wohlbrand L."/>
            <person name="Scheve S."/>
            <person name="Hinrichs C."/>
            <person name="Reinhardt R."/>
            <person name="Rabus R."/>
        </authorList>
    </citation>
    <scope>NUCLEOTIDE SEQUENCE</scope>
    <source>
        <strain evidence="1">4be13</strain>
    </source>
</reference>
<organism evidence="1 2">
    <name type="scientific">Desulfonema magnum</name>
    <dbReference type="NCBI Taxonomy" id="45655"/>
    <lineage>
        <taxon>Bacteria</taxon>
        <taxon>Pseudomonadati</taxon>
        <taxon>Thermodesulfobacteriota</taxon>
        <taxon>Desulfobacteria</taxon>
        <taxon>Desulfobacterales</taxon>
        <taxon>Desulfococcaceae</taxon>
        <taxon>Desulfonema</taxon>
    </lineage>
</organism>
<gene>
    <name evidence="1" type="ORF">dnm_044440</name>
</gene>
<keyword evidence="2" id="KW-1185">Reference proteome</keyword>
<name>A0A975BMG4_9BACT</name>
<evidence type="ECO:0000313" key="2">
    <source>
        <dbReference type="Proteomes" id="UP000663722"/>
    </source>
</evidence>
<dbReference type="AlphaFoldDB" id="A0A975BMG4"/>
<dbReference type="EMBL" id="CP061800">
    <property type="protein sequence ID" value="QTA88399.1"/>
    <property type="molecule type" value="Genomic_DNA"/>
</dbReference>
<evidence type="ECO:0000313" key="1">
    <source>
        <dbReference type="EMBL" id="QTA88399.1"/>
    </source>
</evidence>
<proteinExistence type="predicted"/>
<dbReference type="Proteomes" id="UP000663722">
    <property type="component" value="Chromosome"/>
</dbReference>
<protein>
    <submittedName>
        <fullName evidence="1">Uncharacterized protein</fullName>
    </submittedName>
</protein>
<dbReference type="KEGG" id="dmm:dnm_044440"/>